<dbReference type="RefSeq" id="WP_056682079.1">
    <property type="nucleotide sequence ID" value="NZ_LJIX01000006.1"/>
</dbReference>
<reference evidence="1 2" key="1">
    <citation type="submission" date="2015-09" db="EMBL/GenBank/DDBJ databases">
        <title>Genome sequencing project for genomic taxonomy and phylogenomics of Bacillus-like bacteria.</title>
        <authorList>
            <person name="Liu B."/>
            <person name="Wang J."/>
            <person name="Zhu Y."/>
            <person name="Liu G."/>
            <person name="Chen Q."/>
            <person name="Chen Z."/>
            <person name="Lan J."/>
            <person name="Che J."/>
            <person name="Ge C."/>
            <person name="Shi H."/>
            <person name="Pan Z."/>
            <person name="Liu X."/>
        </authorList>
    </citation>
    <scope>NUCLEOTIDE SEQUENCE [LARGE SCALE GENOMIC DNA]</scope>
    <source>
        <strain evidence="1 2">FJAT-18043</strain>
    </source>
</reference>
<name>A0A0Q3U3N0_9BACI</name>
<proteinExistence type="predicted"/>
<evidence type="ECO:0000313" key="1">
    <source>
        <dbReference type="EMBL" id="KQL17650.1"/>
    </source>
</evidence>
<gene>
    <name evidence="1" type="ORF">AN957_02825</name>
</gene>
<protein>
    <submittedName>
        <fullName evidence="1">Uncharacterized protein</fullName>
    </submittedName>
</protein>
<dbReference type="STRING" id="1637975.AN957_02825"/>
<accession>A0A0Q3U3N0</accession>
<sequence>MRTTLTFDDLEAEFLKDRLEKLIQEAYEKGVNDAREKYGKYSYPPVLRNSHLAEILQIAPPTVIKVTSNPSFPRLQNIKGRYPRDLVFKWIDANSTYLKQVI</sequence>
<dbReference type="EMBL" id="LJIX01000006">
    <property type="protein sequence ID" value="KQL17650.1"/>
    <property type="molecule type" value="Genomic_DNA"/>
</dbReference>
<dbReference type="PATRIC" id="fig|1637975.4.peg.223"/>
<dbReference type="AlphaFoldDB" id="A0A0Q3U3N0"/>
<keyword evidence="2" id="KW-1185">Reference proteome</keyword>
<comment type="caution">
    <text evidence="1">The sequence shown here is derived from an EMBL/GenBank/DDBJ whole genome shotgun (WGS) entry which is preliminary data.</text>
</comment>
<evidence type="ECO:0000313" key="2">
    <source>
        <dbReference type="Proteomes" id="UP000050996"/>
    </source>
</evidence>
<dbReference type="Proteomes" id="UP000050996">
    <property type="component" value="Unassembled WGS sequence"/>
</dbReference>
<organism evidence="1 2">
    <name type="scientific">Cytobacillus solani</name>
    <dbReference type="NCBI Taxonomy" id="1637975"/>
    <lineage>
        <taxon>Bacteria</taxon>
        <taxon>Bacillati</taxon>
        <taxon>Bacillota</taxon>
        <taxon>Bacilli</taxon>
        <taxon>Bacillales</taxon>
        <taxon>Bacillaceae</taxon>
        <taxon>Cytobacillus</taxon>
    </lineage>
</organism>